<sequence>MSQPNKPMLEQQKPFQLISTTRIKGTDYSPGVGFPIQQQKGKSTASLIPFARFSLHSIFNKQRECI</sequence>
<organism evidence="1 2">
    <name type="scientific">Dendrobium catenatum</name>
    <dbReference type="NCBI Taxonomy" id="906689"/>
    <lineage>
        <taxon>Eukaryota</taxon>
        <taxon>Viridiplantae</taxon>
        <taxon>Streptophyta</taxon>
        <taxon>Embryophyta</taxon>
        <taxon>Tracheophyta</taxon>
        <taxon>Spermatophyta</taxon>
        <taxon>Magnoliopsida</taxon>
        <taxon>Liliopsida</taxon>
        <taxon>Asparagales</taxon>
        <taxon>Orchidaceae</taxon>
        <taxon>Epidendroideae</taxon>
        <taxon>Malaxideae</taxon>
        <taxon>Dendrobiinae</taxon>
        <taxon>Dendrobium</taxon>
    </lineage>
</organism>
<keyword evidence="2" id="KW-1185">Reference proteome</keyword>
<dbReference type="AlphaFoldDB" id="A0A2I0VVG7"/>
<evidence type="ECO:0000313" key="1">
    <source>
        <dbReference type="EMBL" id="PKU67395.1"/>
    </source>
</evidence>
<evidence type="ECO:0000313" key="2">
    <source>
        <dbReference type="Proteomes" id="UP000233837"/>
    </source>
</evidence>
<protein>
    <submittedName>
        <fullName evidence="1">Uncharacterized protein</fullName>
    </submittedName>
</protein>
<dbReference type="Proteomes" id="UP000233837">
    <property type="component" value="Unassembled WGS sequence"/>
</dbReference>
<dbReference type="EMBL" id="KZ503199">
    <property type="protein sequence ID" value="PKU67395.1"/>
    <property type="molecule type" value="Genomic_DNA"/>
</dbReference>
<proteinExistence type="predicted"/>
<gene>
    <name evidence="1" type="ORF">MA16_Dca021108</name>
</gene>
<name>A0A2I0VVG7_9ASPA</name>
<accession>A0A2I0VVG7</accession>
<reference evidence="1 2" key="2">
    <citation type="journal article" date="2017" name="Nature">
        <title>The Apostasia genome and the evolution of orchids.</title>
        <authorList>
            <person name="Zhang G.Q."/>
            <person name="Liu K.W."/>
            <person name="Li Z."/>
            <person name="Lohaus R."/>
            <person name="Hsiao Y.Y."/>
            <person name="Niu S.C."/>
            <person name="Wang J.Y."/>
            <person name="Lin Y.C."/>
            <person name="Xu Q."/>
            <person name="Chen L.J."/>
            <person name="Yoshida K."/>
            <person name="Fujiwara S."/>
            <person name="Wang Z.W."/>
            <person name="Zhang Y.Q."/>
            <person name="Mitsuda N."/>
            <person name="Wang M."/>
            <person name="Liu G.H."/>
            <person name="Pecoraro L."/>
            <person name="Huang H.X."/>
            <person name="Xiao X.J."/>
            <person name="Lin M."/>
            <person name="Wu X.Y."/>
            <person name="Wu W.L."/>
            <person name="Chen Y.Y."/>
            <person name="Chang S.B."/>
            <person name="Sakamoto S."/>
            <person name="Ohme-Takagi M."/>
            <person name="Yagi M."/>
            <person name="Zeng S.J."/>
            <person name="Shen C.Y."/>
            <person name="Yeh C.M."/>
            <person name="Luo Y.B."/>
            <person name="Tsai W.C."/>
            <person name="Van de Peer Y."/>
            <person name="Liu Z.J."/>
        </authorList>
    </citation>
    <scope>NUCLEOTIDE SEQUENCE [LARGE SCALE GENOMIC DNA]</scope>
    <source>
        <tissue evidence="1">The whole plant</tissue>
    </source>
</reference>
<reference evidence="1 2" key="1">
    <citation type="journal article" date="2016" name="Sci. Rep.">
        <title>The Dendrobium catenatum Lindl. genome sequence provides insights into polysaccharide synthase, floral development and adaptive evolution.</title>
        <authorList>
            <person name="Zhang G.Q."/>
            <person name="Xu Q."/>
            <person name="Bian C."/>
            <person name="Tsai W.C."/>
            <person name="Yeh C.M."/>
            <person name="Liu K.W."/>
            <person name="Yoshida K."/>
            <person name="Zhang L.S."/>
            <person name="Chang S.B."/>
            <person name="Chen F."/>
            <person name="Shi Y."/>
            <person name="Su Y.Y."/>
            <person name="Zhang Y.Q."/>
            <person name="Chen L.J."/>
            <person name="Yin Y."/>
            <person name="Lin M."/>
            <person name="Huang H."/>
            <person name="Deng H."/>
            <person name="Wang Z.W."/>
            <person name="Zhu S.L."/>
            <person name="Zhao X."/>
            <person name="Deng C."/>
            <person name="Niu S.C."/>
            <person name="Huang J."/>
            <person name="Wang M."/>
            <person name="Liu G.H."/>
            <person name="Yang H.J."/>
            <person name="Xiao X.J."/>
            <person name="Hsiao Y.Y."/>
            <person name="Wu W.L."/>
            <person name="Chen Y.Y."/>
            <person name="Mitsuda N."/>
            <person name="Ohme-Takagi M."/>
            <person name="Luo Y.B."/>
            <person name="Van de Peer Y."/>
            <person name="Liu Z.J."/>
        </authorList>
    </citation>
    <scope>NUCLEOTIDE SEQUENCE [LARGE SCALE GENOMIC DNA]</scope>
    <source>
        <tissue evidence="1">The whole plant</tissue>
    </source>
</reference>